<dbReference type="InterPro" id="IPR024168">
    <property type="entry name" value="Catalase_SrpA-type_pred"/>
</dbReference>
<keyword evidence="1" id="KW-0408">Iron</keyword>
<comment type="function">
    <text evidence="1">Has an organic peroxide-dependent peroxidase activity.</text>
</comment>
<keyword evidence="1" id="KW-0479">Metal-binding</keyword>
<reference evidence="3 4" key="1">
    <citation type="submission" date="2024-09" db="EMBL/GenBank/DDBJ databases">
        <authorList>
            <person name="Fullem K."/>
        </authorList>
    </citation>
    <scope>NUCLEOTIDE SEQUENCE [LARGE SCALE GENOMIC DNA]</scope>
    <source>
        <strain evidence="4">K1(2024)</strain>
    </source>
</reference>
<dbReference type="PANTHER" id="PTHR11465">
    <property type="entry name" value="CATALASE"/>
    <property type="match status" value="1"/>
</dbReference>
<dbReference type="InterPro" id="IPR020835">
    <property type="entry name" value="Catalase_sf"/>
</dbReference>
<dbReference type="CDD" id="cd08153">
    <property type="entry name" value="srpA_like"/>
    <property type="match status" value="1"/>
</dbReference>
<keyword evidence="4" id="KW-1185">Reference proteome</keyword>
<dbReference type="Proteomes" id="UP001577047">
    <property type="component" value="Unassembled WGS sequence"/>
</dbReference>
<evidence type="ECO:0000259" key="2">
    <source>
        <dbReference type="SMART" id="SM01060"/>
    </source>
</evidence>
<dbReference type="Gene3D" id="2.40.180.10">
    <property type="entry name" value="Catalase core domain"/>
    <property type="match status" value="1"/>
</dbReference>
<comment type="cofactor">
    <cofactor evidence="1">
        <name>heme</name>
        <dbReference type="ChEBI" id="CHEBI:30413"/>
    </cofactor>
</comment>
<gene>
    <name evidence="3" type="ORF">ACE1YR_11210</name>
</gene>
<comment type="caution">
    <text evidence="3">The sequence shown here is derived from an EMBL/GenBank/DDBJ whole genome shotgun (WGS) entry which is preliminary data.</text>
</comment>
<keyword evidence="1 3" id="KW-0575">Peroxidase</keyword>
<dbReference type="EMBL" id="JBHFXX010000008">
    <property type="protein sequence ID" value="MFB3801003.1"/>
    <property type="molecule type" value="Genomic_DNA"/>
</dbReference>
<comment type="similarity">
    <text evidence="1">Belongs to the catalase family.</text>
</comment>
<dbReference type="PIRSF" id="PIRSF000296">
    <property type="entry name" value="SrpA"/>
    <property type="match status" value="1"/>
</dbReference>
<sequence>MNQDTLYDALLDALYATFGQHPGFRVAHAKGLLLSGTFVASTQARTLSRAAHLQDEPVAVMARFSNFSGLPGTADGDPMASPHGLAIRFALPDGSSTDIVSHSFNGFPVATPQAFLAFLRGIAANGGSTPDERPLQAFLATHAQARAFLETPKPAPRSYAGIAYYGVNAFQFINDEGQLHVGRYRIEPMLASGVLSPSQAAAMPEDYLQEELAARLAAGPIRLRLVLQLATARDNSADGSIAWPASNPQLELGEITLERLVPAADQLQRQQRMGFNPGNLPDGISPSADPMIKARQGIYQRALLRRGVTSPADD</sequence>
<dbReference type="SUPFAM" id="SSF56634">
    <property type="entry name" value="Heme-dependent catalase-like"/>
    <property type="match status" value="1"/>
</dbReference>
<dbReference type="RefSeq" id="WP_304483558.1">
    <property type="nucleotide sequence ID" value="NZ_JAUQOQ010000004.1"/>
</dbReference>
<dbReference type="EC" id="1.11.1.-" evidence="1"/>
<organism evidence="3 4">
    <name type="scientific">Pseudomonas boreofloridensis</name>
    <dbReference type="NCBI Taxonomy" id="3064348"/>
    <lineage>
        <taxon>Bacteria</taxon>
        <taxon>Pseudomonadati</taxon>
        <taxon>Pseudomonadota</taxon>
        <taxon>Gammaproteobacteria</taxon>
        <taxon>Pseudomonadales</taxon>
        <taxon>Pseudomonadaceae</taxon>
        <taxon>Pseudomonas</taxon>
    </lineage>
</organism>
<dbReference type="InterPro" id="IPR011614">
    <property type="entry name" value="Catalase_core"/>
</dbReference>
<feature type="domain" description="Catalase core" evidence="2">
    <location>
        <begin position="2"/>
        <end position="312"/>
    </location>
</feature>
<dbReference type="PANTHER" id="PTHR11465:SF62">
    <property type="entry name" value="CATALASE T"/>
    <property type="match status" value="1"/>
</dbReference>
<dbReference type="GO" id="GO:0004601">
    <property type="term" value="F:peroxidase activity"/>
    <property type="evidence" value="ECO:0007669"/>
    <property type="project" value="UniProtKB-KW"/>
</dbReference>
<evidence type="ECO:0000256" key="1">
    <source>
        <dbReference type="PIRNR" id="PIRNR000296"/>
    </source>
</evidence>
<dbReference type="InterPro" id="IPR018028">
    <property type="entry name" value="Catalase"/>
</dbReference>
<dbReference type="Gene3D" id="1.20.1280.120">
    <property type="match status" value="1"/>
</dbReference>
<keyword evidence="1" id="KW-0560">Oxidoreductase</keyword>
<proteinExistence type="inferred from homology"/>
<keyword evidence="1" id="KW-0349">Heme</keyword>
<evidence type="ECO:0000313" key="3">
    <source>
        <dbReference type="EMBL" id="MFB3801003.1"/>
    </source>
</evidence>
<name>A0ABV4Z8P6_9PSED</name>
<dbReference type="Pfam" id="PF00199">
    <property type="entry name" value="Catalase"/>
    <property type="match status" value="1"/>
</dbReference>
<accession>A0ABV4Z8P6</accession>
<dbReference type="SMART" id="SM01060">
    <property type="entry name" value="Catalase"/>
    <property type="match status" value="1"/>
</dbReference>
<evidence type="ECO:0000313" key="4">
    <source>
        <dbReference type="Proteomes" id="UP001577047"/>
    </source>
</evidence>
<dbReference type="PROSITE" id="PS51402">
    <property type="entry name" value="CATALASE_3"/>
    <property type="match status" value="1"/>
</dbReference>
<protein>
    <recommendedName>
        <fullName evidence="1">Catalase-related peroxidase</fullName>
        <ecNumber evidence="1">1.11.1.-</ecNumber>
    </recommendedName>
</protein>